<feature type="region of interest" description="Disordered" evidence="1">
    <location>
        <begin position="1"/>
        <end position="27"/>
    </location>
</feature>
<reference evidence="2" key="1">
    <citation type="submission" date="2017-07" db="EMBL/GenBank/DDBJ databases">
        <title>Taro Niue Genome Assembly and Annotation.</title>
        <authorList>
            <person name="Atibalentja N."/>
            <person name="Keating K."/>
            <person name="Fields C.J."/>
        </authorList>
    </citation>
    <scope>NUCLEOTIDE SEQUENCE</scope>
    <source>
        <strain evidence="2">Niue_2</strain>
        <tissue evidence="2">Leaf</tissue>
    </source>
</reference>
<keyword evidence="3" id="KW-1185">Reference proteome</keyword>
<accession>A0A843XLX5</accession>
<organism evidence="2 3">
    <name type="scientific">Colocasia esculenta</name>
    <name type="common">Wild taro</name>
    <name type="synonym">Arum esculentum</name>
    <dbReference type="NCBI Taxonomy" id="4460"/>
    <lineage>
        <taxon>Eukaryota</taxon>
        <taxon>Viridiplantae</taxon>
        <taxon>Streptophyta</taxon>
        <taxon>Embryophyta</taxon>
        <taxon>Tracheophyta</taxon>
        <taxon>Spermatophyta</taxon>
        <taxon>Magnoliopsida</taxon>
        <taxon>Liliopsida</taxon>
        <taxon>Araceae</taxon>
        <taxon>Aroideae</taxon>
        <taxon>Colocasieae</taxon>
        <taxon>Colocasia</taxon>
    </lineage>
</organism>
<dbReference type="Proteomes" id="UP000652761">
    <property type="component" value="Unassembled WGS sequence"/>
</dbReference>
<proteinExistence type="predicted"/>
<feature type="compositionally biased region" description="Basic residues" evidence="1">
    <location>
        <begin position="15"/>
        <end position="27"/>
    </location>
</feature>
<protein>
    <submittedName>
        <fullName evidence="2">Uncharacterized protein</fullName>
    </submittedName>
</protein>
<sequence>MDIAPKQDVIEASRSAKHTRNKRGKMSAHHEWMYRRIVGNELSPKCLEGVDGFIDFAVSNKKLIQKNYHNKLEPYKKMIMMMMTRRRRRKKKKKKLKLRLFTLRSGALSSSTSYGSFYQWFTLYYGAPPSPSYYGFFHQRFTLHSGAPPSPSYHSSFHHRFTLHSGAPPSPSYYGSFHQRFTLHSGAPPYYGPPSASYYRPYSTA</sequence>
<gene>
    <name evidence="2" type="ORF">Taro_053692</name>
</gene>
<name>A0A843XLX5_COLES</name>
<evidence type="ECO:0000313" key="2">
    <source>
        <dbReference type="EMBL" id="MQM20669.1"/>
    </source>
</evidence>
<evidence type="ECO:0000313" key="3">
    <source>
        <dbReference type="Proteomes" id="UP000652761"/>
    </source>
</evidence>
<comment type="caution">
    <text evidence="2">The sequence shown here is derived from an EMBL/GenBank/DDBJ whole genome shotgun (WGS) entry which is preliminary data.</text>
</comment>
<dbReference type="EMBL" id="NMUH01010054">
    <property type="protein sequence ID" value="MQM20669.1"/>
    <property type="molecule type" value="Genomic_DNA"/>
</dbReference>
<dbReference type="AlphaFoldDB" id="A0A843XLX5"/>
<evidence type="ECO:0000256" key="1">
    <source>
        <dbReference type="SAM" id="MobiDB-lite"/>
    </source>
</evidence>